<dbReference type="EMBL" id="MU859234">
    <property type="protein sequence ID" value="KAK3948995.1"/>
    <property type="molecule type" value="Genomic_DNA"/>
</dbReference>
<dbReference type="Proteomes" id="UP001303222">
    <property type="component" value="Unassembled WGS sequence"/>
</dbReference>
<evidence type="ECO:0000313" key="2">
    <source>
        <dbReference type="EMBL" id="KAK3948995.1"/>
    </source>
</evidence>
<gene>
    <name evidence="2" type="ORF">QBC32DRAFT_45344</name>
</gene>
<reference evidence="2" key="2">
    <citation type="submission" date="2023-06" db="EMBL/GenBank/DDBJ databases">
        <authorList>
            <consortium name="Lawrence Berkeley National Laboratory"/>
            <person name="Mondo S.J."/>
            <person name="Hensen N."/>
            <person name="Bonometti L."/>
            <person name="Westerberg I."/>
            <person name="Brannstrom I.O."/>
            <person name="Guillou S."/>
            <person name="Cros-Aarteil S."/>
            <person name="Calhoun S."/>
            <person name="Haridas S."/>
            <person name="Kuo A."/>
            <person name="Pangilinan J."/>
            <person name="Riley R."/>
            <person name="Labutti K."/>
            <person name="Andreopoulos B."/>
            <person name="Lipzen A."/>
            <person name="Chen C."/>
            <person name="Yanf M."/>
            <person name="Daum C."/>
            <person name="Ng V."/>
            <person name="Clum A."/>
            <person name="Steindorff A."/>
            <person name="Ohm R."/>
            <person name="Martin F."/>
            <person name="Silar P."/>
            <person name="Natvig D."/>
            <person name="Lalanne C."/>
            <person name="Gautier V."/>
            <person name="Ament-Velasquez S.L."/>
            <person name="Kruys A."/>
            <person name="Hutchinson M.I."/>
            <person name="Powell A.J."/>
            <person name="Barry K."/>
            <person name="Miller A.N."/>
            <person name="Grigoriev I.V."/>
            <person name="Debuchy R."/>
            <person name="Gladieux P."/>
            <person name="Thoren M.H."/>
            <person name="Johannesson H."/>
        </authorList>
    </citation>
    <scope>NUCLEOTIDE SEQUENCE</scope>
    <source>
        <strain evidence="2">CBS 626.80</strain>
    </source>
</reference>
<feature type="compositionally biased region" description="Polar residues" evidence="1">
    <location>
        <begin position="24"/>
        <end position="36"/>
    </location>
</feature>
<comment type="caution">
    <text evidence="2">The sequence shown here is derived from an EMBL/GenBank/DDBJ whole genome shotgun (WGS) entry which is preliminary data.</text>
</comment>
<organism evidence="2 3">
    <name type="scientific">Pseudoneurospora amorphoporcata</name>
    <dbReference type="NCBI Taxonomy" id="241081"/>
    <lineage>
        <taxon>Eukaryota</taxon>
        <taxon>Fungi</taxon>
        <taxon>Dikarya</taxon>
        <taxon>Ascomycota</taxon>
        <taxon>Pezizomycotina</taxon>
        <taxon>Sordariomycetes</taxon>
        <taxon>Sordariomycetidae</taxon>
        <taxon>Sordariales</taxon>
        <taxon>Sordariaceae</taxon>
        <taxon>Pseudoneurospora</taxon>
    </lineage>
</organism>
<feature type="compositionally biased region" description="Polar residues" evidence="1">
    <location>
        <begin position="90"/>
        <end position="111"/>
    </location>
</feature>
<name>A0AAN6SCW8_9PEZI</name>
<proteinExistence type="predicted"/>
<keyword evidence="3" id="KW-1185">Reference proteome</keyword>
<feature type="compositionally biased region" description="Basic and acidic residues" evidence="1">
    <location>
        <begin position="135"/>
        <end position="169"/>
    </location>
</feature>
<feature type="region of interest" description="Disordered" evidence="1">
    <location>
        <begin position="1"/>
        <end position="194"/>
    </location>
</feature>
<protein>
    <submittedName>
        <fullName evidence="2">Uncharacterized protein</fullName>
    </submittedName>
</protein>
<accession>A0AAN6SCW8</accession>
<reference evidence="2" key="1">
    <citation type="journal article" date="2023" name="Mol. Phylogenet. Evol.">
        <title>Genome-scale phylogeny and comparative genomics of the fungal order Sordariales.</title>
        <authorList>
            <person name="Hensen N."/>
            <person name="Bonometti L."/>
            <person name="Westerberg I."/>
            <person name="Brannstrom I.O."/>
            <person name="Guillou S."/>
            <person name="Cros-Aarteil S."/>
            <person name="Calhoun S."/>
            <person name="Haridas S."/>
            <person name="Kuo A."/>
            <person name="Mondo S."/>
            <person name="Pangilinan J."/>
            <person name="Riley R."/>
            <person name="LaButti K."/>
            <person name="Andreopoulos B."/>
            <person name="Lipzen A."/>
            <person name="Chen C."/>
            <person name="Yan M."/>
            <person name="Daum C."/>
            <person name="Ng V."/>
            <person name="Clum A."/>
            <person name="Steindorff A."/>
            <person name="Ohm R.A."/>
            <person name="Martin F."/>
            <person name="Silar P."/>
            <person name="Natvig D.O."/>
            <person name="Lalanne C."/>
            <person name="Gautier V."/>
            <person name="Ament-Velasquez S.L."/>
            <person name="Kruys A."/>
            <person name="Hutchinson M.I."/>
            <person name="Powell A.J."/>
            <person name="Barry K."/>
            <person name="Miller A.N."/>
            <person name="Grigoriev I.V."/>
            <person name="Debuchy R."/>
            <person name="Gladieux P."/>
            <person name="Hiltunen Thoren M."/>
            <person name="Johannesson H."/>
        </authorList>
    </citation>
    <scope>NUCLEOTIDE SEQUENCE</scope>
    <source>
        <strain evidence="2">CBS 626.80</strain>
    </source>
</reference>
<feature type="compositionally biased region" description="Polar residues" evidence="1">
    <location>
        <begin position="1"/>
        <end position="16"/>
    </location>
</feature>
<evidence type="ECO:0000313" key="3">
    <source>
        <dbReference type="Proteomes" id="UP001303222"/>
    </source>
</evidence>
<evidence type="ECO:0000256" key="1">
    <source>
        <dbReference type="SAM" id="MobiDB-lite"/>
    </source>
</evidence>
<dbReference type="AlphaFoldDB" id="A0AAN6SCW8"/>
<sequence length="194" mass="20388">MSANPDSVTNQGQFHSSVPPAEPRTTSGHQLGQQVGNEAVPEFHAKTAAPGTAPEKDSYHANPIHATPGQALNPDVDPSSRTGPLDAFPGSTSQSVHNQTQYGKPMQGQTSRELHGMKAGKRKAERSGLEGVGATDKHAETVDSKVRALVADKPEGIERGMRGVTDHTGEGGYNALGAEHSQPETAQRVATENK</sequence>
<feature type="compositionally biased region" description="Polar residues" evidence="1">
    <location>
        <begin position="183"/>
        <end position="194"/>
    </location>
</feature>